<dbReference type="EMBL" id="CP093443">
    <property type="protein sequence ID" value="UVI36141.1"/>
    <property type="molecule type" value="Genomic_DNA"/>
</dbReference>
<dbReference type="InterPro" id="IPR013785">
    <property type="entry name" value="Aldolase_TIM"/>
</dbReference>
<evidence type="ECO:0000256" key="8">
    <source>
        <dbReference type="ARBA" id="ARBA00023229"/>
    </source>
</evidence>
<feature type="region of interest" description="Disordered" evidence="12">
    <location>
        <begin position="1"/>
        <end position="36"/>
    </location>
</feature>
<dbReference type="InterPro" id="IPR000262">
    <property type="entry name" value="FMN-dep_DH"/>
</dbReference>
<proteinExistence type="inferred from homology"/>
<comment type="cofactor">
    <cofactor evidence="11">
        <name>NADPH</name>
        <dbReference type="ChEBI" id="CHEBI:57783"/>
    </cofactor>
</comment>
<evidence type="ECO:0000256" key="4">
    <source>
        <dbReference type="ARBA" id="ARBA00022643"/>
    </source>
</evidence>
<evidence type="ECO:0000256" key="2">
    <source>
        <dbReference type="ARBA" id="ARBA00022490"/>
    </source>
</evidence>
<feature type="binding site" evidence="11">
    <location>
        <position position="132"/>
    </location>
    <ligand>
        <name>FMN</name>
        <dbReference type="ChEBI" id="CHEBI:58210"/>
    </ligand>
</feature>
<feature type="compositionally biased region" description="Basic and acidic residues" evidence="12">
    <location>
        <begin position="1"/>
        <end position="21"/>
    </location>
</feature>
<feature type="binding site" evidence="11">
    <location>
        <begin position="73"/>
        <end position="75"/>
    </location>
    <ligand>
        <name>FMN</name>
        <dbReference type="ChEBI" id="CHEBI:58210"/>
    </ligand>
</feature>
<comment type="catalytic activity">
    <reaction evidence="11">
        <text>isopentenyl diphosphate = dimethylallyl diphosphate</text>
        <dbReference type="Rhea" id="RHEA:23284"/>
        <dbReference type="ChEBI" id="CHEBI:57623"/>
        <dbReference type="ChEBI" id="CHEBI:128769"/>
        <dbReference type="EC" id="5.3.3.2"/>
    </reaction>
</comment>
<evidence type="ECO:0000256" key="9">
    <source>
        <dbReference type="ARBA" id="ARBA00023235"/>
    </source>
</evidence>
<sequence length="405" mass="42459">MSSETPEAKASRASRKDDHVRLASAQQTEGPRRTDFDDLEFVHHALSGTSPDRVDLSVNLGDWTWPTPFYVNGMTGGTETTAKINRDLAIAAAETGLPMACGSMSVALDDAEAAKGFTVIREENPDGFVMGNLGAGRSADDARRAVELLRADALQLHINPVQETAMPEGTRDFSTWMSGLEDIVDACPVPVVVKEVGFGLSRRTLTQLAEIGVRFADVSGAGGTDFLRIENDRSGAADFSMLTGFGQSALACLLDAPPEWTGATGSTSAAASTTGSTTAARSNAATGDSAGPGAVPSRVLLASGGVRNPYDVVKALACGARAVGVAGTFLQTVLDQGAEGLVELVHTWQTQTSALFALLGAQRSTDLLGTDLLTRGRLGEFARLRGIDVTALSHRSDVHSRRNQL</sequence>
<accession>A0ABY5SSY2</accession>
<dbReference type="HAMAP" id="MF_00354">
    <property type="entry name" value="Idi_2"/>
    <property type="match status" value="1"/>
</dbReference>
<feature type="binding site" evidence="11">
    <location>
        <begin position="15"/>
        <end position="16"/>
    </location>
    <ligand>
        <name>substrate</name>
    </ligand>
</feature>
<organism evidence="14 15">
    <name type="scientific">Brevibacterium spongiae</name>
    <dbReference type="NCBI Taxonomy" id="2909672"/>
    <lineage>
        <taxon>Bacteria</taxon>
        <taxon>Bacillati</taxon>
        <taxon>Actinomycetota</taxon>
        <taxon>Actinomycetes</taxon>
        <taxon>Micrococcales</taxon>
        <taxon>Brevibacteriaceae</taxon>
        <taxon>Brevibacterium</taxon>
    </lineage>
</organism>
<feature type="binding site" evidence="11">
    <location>
        <begin position="305"/>
        <end position="307"/>
    </location>
    <ligand>
        <name>FMN</name>
        <dbReference type="ChEBI" id="CHEBI:58210"/>
    </ligand>
</feature>
<feature type="domain" description="FMN-dependent dehydrogenase" evidence="13">
    <location>
        <begin position="300"/>
        <end position="367"/>
    </location>
</feature>
<dbReference type="PANTHER" id="PTHR43665">
    <property type="entry name" value="ISOPENTENYL-DIPHOSPHATE DELTA-ISOMERASE"/>
    <property type="match status" value="1"/>
</dbReference>
<feature type="binding site" evidence="11">
    <location>
        <position position="162"/>
    </location>
    <ligand>
        <name>substrate</name>
    </ligand>
</feature>
<feature type="binding site" evidence="11">
    <location>
        <position position="163"/>
    </location>
    <ligand>
        <name>Mg(2+)</name>
        <dbReference type="ChEBI" id="CHEBI:18420"/>
    </ligand>
</feature>
<evidence type="ECO:0000256" key="7">
    <source>
        <dbReference type="ARBA" id="ARBA00022857"/>
    </source>
</evidence>
<evidence type="ECO:0000256" key="10">
    <source>
        <dbReference type="ARBA" id="ARBA00025810"/>
    </source>
</evidence>
<keyword evidence="5 11" id="KW-0479">Metal-binding</keyword>
<evidence type="ECO:0000259" key="13">
    <source>
        <dbReference type="Pfam" id="PF01070"/>
    </source>
</evidence>
<gene>
    <name evidence="11" type="primary">fni</name>
    <name evidence="14" type="ORF">L1F31_00300</name>
</gene>
<dbReference type="Gene3D" id="3.20.20.70">
    <property type="entry name" value="Aldolase class I"/>
    <property type="match status" value="1"/>
</dbReference>
<dbReference type="EC" id="5.3.3.2" evidence="11"/>
<comment type="caution">
    <text evidence="11">Lacks conserved residue(s) required for the propagation of feature annotation.</text>
</comment>
<feature type="binding site" evidence="11">
    <location>
        <position position="194"/>
    </location>
    <ligand>
        <name>FMN</name>
        <dbReference type="ChEBI" id="CHEBI:58210"/>
    </ligand>
</feature>
<protein>
    <recommendedName>
        <fullName evidence="11">Isopentenyl-diphosphate delta-isomerase</fullName>
        <shortName evidence="11">IPP isomerase</shortName>
        <ecNumber evidence="11">5.3.3.2</ecNumber>
    </recommendedName>
    <alternativeName>
        <fullName evidence="11">Isopentenyl diphosphate:dimethylallyl diphosphate isomerase</fullName>
    </alternativeName>
    <alternativeName>
        <fullName evidence="11">Isopentenyl pyrophosphate isomerase</fullName>
    </alternativeName>
    <alternativeName>
        <fullName evidence="11">Type 2 isopentenyl diphosphate isomerase</fullName>
        <shortName evidence="11">IDI-2</shortName>
    </alternativeName>
</protein>
<evidence type="ECO:0000256" key="1">
    <source>
        <dbReference type="ARBA" id="ARBA00001917"/>
    </source>
</evidence>
<comment type="function">
    <text evidence="11">Involved in the biosynthesis of isoprenoids. Catalyzes the 1,3-allylic rearrangement of the homoallylic substrate isopentenyl (IPP) to its allylic isomer, dimethylallyl diphosphate (DMAPP).</text>
</comment>
<feature type="compositionally biased region" description="Low complexity" evidence="12">
    <location>
        <begin position="263"/>
        <end position="287"/>
    </location>
</feature>
<comment type="subunit">
    <text evidence="10 11">Homooctamer. Dimer of tetramers.</text>
</comment>
<keyword evidence="9 11" id="KW-0413">Isomerase</keyword>
<comment type="similarity">
    <text evidence="11">Belongs to the IPP isomerase type 2 family.</text>
</comment>
<dbReference type="PANTHER" id="PTHR43665:SF1">
    <property type="entry name" value="ISOPENTENYL-DIPHOSPHATE DELTA-ISOMERASE"/>
    <property type="match status" value="1"/>
</dbReference>
<reference evidence="14" key="1">
    <citation type="submission" date="2022-03" db="EMBL/GenBank/DDBJ databases">
        <title>Brevibacterium spongiae sp. nov., isolated from marine sponge.</title>
        <authorList>
            <person name="Li Z."/>
            <person name="Zhang M."/>
        </authorList>
    </citation>
    <scope>NUCLEOTIDE SEQUENCE</scope>
    <source>
        <strain evidence="14">WHS-Z9</strain>
    </source>
</reference>
<dbReference type="Proteomes" id="UP001064879">
    <property type="component" value="Chromosome"/>
</dbReference>
<feature type="binding site" evidence="11">
    <location>
        <position position="219"/>
    </location>
    <ligand>
        <name>FMN</name>
        <dbReference type="ChEBI" id="CHEBI:58210"/>
    </ligand>
</feature>
<evidence type="ECO:0000256" key="11">
    <source>
        <dbReference type="HAMAP-Rule" id="MF_00354"/>
    </source>
</evidence>
<keyword evidence="6 11" id="KW-0460">Magnesium</keyword>
<feature type="binding site" evidence="11">
    <location>
        <begin position="326"/>
        <end position="327"/>
    </location>
    <ligand>
        <name>FMN</name>
        <dbReference type="ChEBI" id="CHEBI:58210"/>
    </ligand>
</feature>
<dbReference type="SUPFAM" id="SSF51395">
    <property type="entry name" value="FMN-linked oxidoreductases"/>
    <property type="match status" value="1"/>
</dbReference>
<evidence type="ECO:0000256" key="12">
    <source>
        <dbReference type="SAM" id="MobiDB-lite"/>
    </source>
</evidence>
<comment type="cofactor">
    <cofactor evidence="11">
        <name>Mg(2+)</name>
        <dbReference type="ChEBI" id="CHEBI:18420"/>
    </cofactor>
</comment>
<keyword evidence="15" id="KW-1185">Reference proteome</keyword>
<comment type="cofactor">
    <cofactor evidence="1 11">
        <name>FMN</name>
        <dbReference type="ChEBI" id="CHEBI:58210"/>
    </cofactor>
</comment>
<name>A0ABY5SSY2_9MICO</name>
<feature type="region of interest" description="Disordered" evidence="12">
    <location>
        <begin position="263"/>
        <end position="291"/>
    </location>
</feature>
<keyword evidence="4 11" id="KW-0288">FMN</keyword>
<evidence type="ECO:0000256" key="3">
    <source>
        <dbReference type="ARBA" id="ARBA00022630"/>
    </source>
</evidence>
<evidence type="ECO:0000256" key="6">
    <source>
        <dbReference type="ARBA" id="ARBA00022842"/>
    </source>
</evidence>
<dbReference type="RefSeq" id="WP_265418748.1">
    <property type="nucleotide sequence ID" value="NZ_CP093443.1"/>
</dbReference>
<keyword evidence="8 11" id="KW-0414">Isoprene biosynthesis</keyword>
<dbReference type="Pfam" id="PF01070">
    <property type="entry name" value="FMN_dh"/>
    <property type="match status" value="1"/>
</dbReference>
<keyword evidence="3 11" id="KW-0285">Flavoprotein</keyword>
<evidence type="ECO:0000313" key="15">
    <source>
        <dbReference type="Proteomes" id="UP001064879"/>
    </source>
</evidence>
<feature type="binding site" evidence="11">
    <location>
        <position position="103"/>
    </location>
    <ligand>
        <name>FMN</name>
        <dbReference type="ChEBI" id="CHEBI:58210"/>
    </ligand>
</feature>
<dbReference type="CDD" id="cd02811">
    <property type="entry name" value="IDI-2_FMN"/>
    <property type="match status" value="1"/>
</dbReference>
<evidence type="ECO:0000256" key="5">
    <source>
        <dbReference type="ARBA" id="ARBA00022723"/>
    </source>
</evidence>
<evidence type="ECO:0000313" key="14">
    <source>
        <dbReference type="EMBL" id="UVI36141.1"/>
    </source>
</evidence>
<keyword evidence="7 11" id="KW-0521">NADP</keyword>
<feature type="binding site" evidence="11">
    <location>
        <position position="224"/>
    </location>
    <ligand>
        <name>FMN</name>
        <dbReference type="ChEBI" id="CHEBI:58210"/>
    </ligand>
</feature>
<keyword evidence="2 11" id="KW-0963">Cytoplasm</keyword>
<dbReference type="InterPro" id="IPR011179">
    <property type="entry name" value="IPdP_isomerase"/>
</dbReference>
<comment type="subcellular location">
    <subcellularLocation>
        <location evidence="11">Cytoplasm</location>
    </subcellularLocation>
</comment>